<evidence type="ECO:0000256" key="2">
    <source>
        <dbReference type="ARBA" id="ARBA00022729"/>
    </source>
</evidence>
<reference evidence="6" key="1">
    <citation type="submission" date="2017-07" db="EMBL/GenBank/DDBJ databases">
        <title>Draft genome sequence of Effusibacillus lacus strain skLN1.</title>
        <authorList>
            <person name="Watanabe M."/>
            <person name="Kojima H."/>
            <person name="Fukui M."/>
        </authorList>
    </citation>
    <scope>NUCLEOTIDE SEQUENCE [LARGE SCALE GENOMIC DNA]</scope>
    <source>
        <strain evidence="6">skLN1</strain>
    </source>
</reference>
<keyword evidence="2" id="KW-0732">Signal</keyword>
<dbReference type="RefSeq" id="WP_165912465.1">
    <property type="nucleotide sequence ID" value="NZ_BDUF01000095.1"/>
</dbReference>
<gene>
    <name evidence="5" type="ORF">EFBL_3098</name>
</gene>
<dbReference type="PROSITE" id="PS51257">
    <property type="entry name" value="PROKAR_LIPOPROTEIN"/>
    <property type="match status" value="1"/>
</dbReference>
<dbReference type="PANTHER" id="PTHR30535">
    <property type="entry name" value="VITAMIN B12-BINDING PROTEIN"/>
    <property type="match status" value="1"/>
</dbReference>
<name>A0A292YR85_9BACL</name>
<evidence type="ECO:0000313" key="6">
    <source>
        <dbReference type="Proteomes" id="UP000217785"/>
    </source>
</evidence>
<sequence>MNKWFSIVTALILATGITTGCGTKETAQQQPTPSQDKTTSGQQTIYPLTIKDATGTEVTIKEEPKRIVSLVPSETEILFALGLGDKIVGVDKWSDYPAEAKSKPIIGDLKTDTEKVVAQKPDLVVGGASLNTDAIQALRKLGLTVYAVEPKTFAEVQQAIKDIGKITNSAAKAEEIVKYMDQKLADVKGKLKGLSEDKKPLVYVEVYPAPEIFTAGKGTFMDELVTLAGGRNAFADTNGWAKISGEQVVAKKPQLIISTHGVTNQVQADILKRDGWESIPAVKEKRIVAVDTNLVSRPGPRLAEGLEQFAKAIHPDLFKE</sequence>
<dbReference type="NCBIfam" id="NF038402">
    <property type="entry name" value="TroA_like"/>
    <property type="match status" value="1"/>
</dbReference>
<dbReference type="Gene3D" id="3.40.50.1980">
    <property type="entry name" value="Nitrogenase molybdenum iron protein domain"/>
    <property type="match status" value="2"/>
</dbReference>
<dbReference type="Pfam" id="PF01497">
    <property type="entry name" value="Peripla_BP_2"/>
    <property type="match status" value="1"/>
</dbReference>
<dbReference type="InterPro" id="IPR002491">
    <property type="entry name" value="ABC_transptr_periplasmic_BD"/>
</dbReference>
<dbReference type="PROSITE" id="PS50983">
    <property type="entry name" value="FE_B12_PBP"/>
    <property type="match status" value="1"/>
</dbReference>
<dbReference type="GO" id="GO:0071281">
    <property type="term" value="P:cellular response to iron ion"/>
    <property type="evidence" value="ECO:0007669"/>
    <property type="project" value="TreeGrafter"/>
</dbReference>
<dbReference type="Proteomes" id="UP000217785">
    <property type="component" value="Unassembled WGS sequence"/>
</dbReference>
<dbReference type="EMBL" id="BDUF01000095">
    <property type="protein sequence ID" value="GAX91429.1"/>
    <property type="molecule type" value="Genomic_DNA"/>
</dbReference>
<evidence type="ECO:0000256" key="1">
    <source>
        <dbReference type="ARBA" id="ARBA00008814"/>
    </source>
</evidence>
<feature type="domain" description="Fe/B12 periplasmic-binding" evidence="4">
    <location>
        <begin position="66"/>
        <end position="317"/>
    </location>
</feature>
<dbReference type="PANTHER" id="PTHR30535:SF34">
    <property type="entry name" value="MOLYBDATE-BINDING PROTEIN MOLA"/>
    <property type="match status" value="1"/>
</dbReference>
<dbReference type="InterPro" id="IPR050902">
    <property type="entry name" value="ABC_Transporter_SBP"/>
</dbReference>
<evidence type="ECO:0000256" key="3">
    <source>
        <dbReference type="SAM" id="MobiDB-lite"/>
    </source>
</evidence>
<protein>
    <submittedName>
        <fullName evidence="5">ABC transporter substrate-binding protein</fullName>
    </submittedName>
</protein>
<feature type="region of interest" description="Disordered" evidence="3">
    <location>
        <begin position="22"/>
        <end position="41"/>
    </location>
</feature>
<comment type="similarity">
    <text evidence="1">Belongs to the bacterial solute-binding protein 8 family.</text>
</comment>
<dbReference type="SUPFAM" id="SSF53807">
    <property type="entry name" value="Helical backbone' metal receptor"/>
    <property type="match status" value="1"/>
</dbReference>
<accession>A0A292YR85</accession>
<proteinExistence type="inferred from homology"/>
<dbReference type="InterPro" id="IPR054828">
    <property type="entry name" value="Vit_B12_bind_prot"/>
</dbReference>
<dbReference type="CDD" id="cd01144">
    <property type="entry name" value="BtuF"/>
    <property type="match status" value="1"/>
</dbReference>
<keyword evidence="6" id="KW-1185">Reference proteome</keyword>
<evidence type="ECO:0000313" key="5">
    <source>
        <dbReference type="EMBL" id="GAX91429.1"/>
    </source>
</evidence>
<dbReference type="AlphaFoldDB" id="A0A292YR85"/>
<evidence type="ECO:0000259" key="4">
    <source>
        <dbReference type="PROSITE" id="PS50983"/>
    </source>
</evidence>
<comment type="caution">
    <text evidence="5">The sequence shown here is derived from an EMBL/GenBank/DDBJ whole genome shotgun (WGS) entry which is preliminary data.</text>
</comment>
<organism evidence="5 6">
    <name type="scientific">Effusibacillus lacus</name>
    <dbReference type="NCBI Taxonomy" id="1348429"/>
    <lineage>
        <taxon>Bacteria</taxon>
        <taxon>Bacillati</taxon>
        <taxon>Bacillota</taxon>
        <taxon>Bacilli</taxon>
        <taxon>Bacillales</taxon>
        <taxon>Alicyclobacillaceae</taxon>
        <taxon>Effusibacillus</taxon>
    </lineage>
</organism>